<dbReference type="GO" id="GO:1904680">
    <property type="term" value="F:peptide transmembrane transporter activity"/>
    <property type="evidence" value="ECO:0007669"/>
    <property type="project" value="TreeGrafter"/>
</dbReference>
<dbReference type="InterPro" id="IPR000914">
    <property type="entry name" value="SBP_5_dom"/>
</dbReference>
<feature type="chain" id="PRO_5042504743" evidence="4">
    <location>
        <begin position="21"/>
        <end position="504"/>
    </location>
</feature>
<keyword evidence="3 4" id="KW-0732">Signal</keyword>
<evidence type="ECO:0000313" key="8">
    <source>
        <dbReference type="Proteomes" id="UP000308000"/>
    </source>
</evidence>
<dbReference type="CDD" id="cd00995">
    <property type="entry name" value="PBP2_NikA_DppA_OppA_like"/>
    <property type="match status" value="1"/>
</dbReference>
<name>A0AAJ5F628_9DEIO</name>
<dbReference type="EMBL" id="VBRC01000001">
    <property type="protein sequence ID" value="TLK32222.1"/>
    <property type="molecule type" value="Genomic_DNA"/>
</dbReference>
<evidence type="ECO:0000256" key="3">
    <source>
        <dbReference type="ARBA" id="ARBA00022729"/>
    </source>
</evidence>
<reference evidence="7 8" key="1">
    <citation type="submission" date="2019-04" db="EMBL/GenBank/DDBJ databases">
        <title>Deinococcus metalilatus MA1002 mutant No.5.</title>
        <authorList>
            <person name="Park W."/>
            <person name="Park C."/>
        </authorList>
    </citation>
    <scope>NUCLEOTIDE SEQUENCE [LARGE SCALE GENOMIC DNA]</scope>
    <source>
        <strain evidence="7 8">MA1002-m5</strain>
    </source>
</reference>
<dbReference type="PANTHER" id="PTHR30290:SF9">
    <property type="entry name" value="OLIGOPEPTIDE-BINDING PROTEIN APPA"/>
    <property type="match status" value="1"/>
</dbReference>
<evidence type="ECO:0000256" key="2">
    <source>
        <dbReference type="ARBA" id="ARBA00022448"/>
    </source>
</evidence>
<evidence type="ECO:0000313" key="6">
    <source>
        <dbReference type="EMBL" id="MBB5295719.1"/>
    </source>
</evidence>
<accession>A0AAJ5F628</accession>
<evidence type="ECO:0000259" key="5">
    <source>
        <dbReference type="Pfam" id="PF00496"/>
    </source>
</evidence>
<comment type="similarity">
    <text evidence="1">Belongs to the bacterial solute-binding protein 5 family.</text>
</comment>
<dbReference type="InterPro" id="IPR030678">
    <property type="entry name" value="Peptide/Ni-bd"/>
</dbReference>
<dbReference type="Gene3D" id="3.90.76.10">
    <property type="entry name" value="Dipeptide-binding Protein, Domain 1"/>
    <property type="match status" value="1"/>
</dbReference>
<dbReference type="Proteomes" id="UP000308000">
    <property type="component" value="Unassembled WGS sequence"/>
</dbReference>
<dbReference type="SUPFAM" id="SSF53850">
    <property type="entry name" value="Periplasmic binding protein-like II"/>
    <property type="match status" value="1"/>
</dbReference>
<evidence type="ECO:0000313" key="9">
    <source>
        <dbReference type="Proteomes" id="UP000536909"/>
    </source>
</evidence>
<dbReference type="InterPro" id="IPR039424">
    <property type="entry name" value="SBP_5"/>
</dbReference>
<dbReference type="Proteomes" id="UP000536909">
    <property type="component" value="Unassembled WGS sequence"/>
</dbReference>
<proteinExistence type="inferred from homology"/>
<organism evidence="7 8">
    <name type="scientific">Deinococcus metallilatus</name>
    <dbReference type="NCBI Taxonomy" id="1211322"/>
    <lineage>
        <taxon>Bacteria</taxon>
        <taxon>Thermotogati</taxon>
        <taxon>Deinococcota</taxon>
        <taxon>Deinococci</taxon>
        <taxon>Deinococcales</taxon>
        <taxon>Deinococcaceae</taxon>
        <taxon>Deinococcus</taxon>
    </lineage>
</organism>
<dbReference type="PANTHER" id="PTHR30290">
    <property type="entry name" value="PERIPLASMIC BINDING COMPONENT OF ABC TRANSPORTER"/>
    <property type="match status" value="1"/>
</dbReference>
<evidence type="ECO:0000256" key="4">
    <source>
        <dbReference type="SAM" id="SignalP"/>
    </source>
</evidence>
<sequence>MHKSGIALATGLLLTCAAQAQTTFNVGLDVEPGTMDPRLMRDTSATRMQELIFNGLIRLDPNLKPVPALATSWRYTTPTSLEVNLRKNVLFHDGSPFTADDVVYTFNTVLDTKFNSPRRSFYTPITKIEAINPYKVRFTLDKPFAPLIPYLDMGIVSKAAATKMGADYGNAPVGTGPFKFASWQRGNRIELVANDKYWGGKPKVDRIVIRAIPDNNVRLVALESGELDYIHSPIPPQELDRLAKNPKLTVQKTTGLGITYLNLNTKDPVLSDRRVRQALAYLTDRQTISQDLYYGMDTPGDSFLLPGTSWYSPAVKKYPYDPQAADKLLTQAGWVAKAGGIRTKNGKPLQLEIVTNVDPNRQQVLDFLQGEWRKAGIDVKVRAYDFASMLNDLTNGKFQISLVGWLNLTDPDRASYNQFTTNGSSNYGKYSNPKVDALLEKARSATNVTQRKVLYSQAAKIVTEDVPYIFVLNQGYVAIFNKRVTGYQLYPSGSWYSFEDVSLK</sequence>
<dbReference type="RefSeq" id="WP_138223649.1">
    <property type="nucleotide sequence ID" value="NZ_BSUI01000005.1"/>
</dbReference>
<keyword evidence="2" id="KW-0813">Transport</keyword>
<dbReference type="AlphaFoldDB" id="A0AAJ5F628"/>
<dbReference type="GO" id="GO:0042597">
    <property type="term" value="C:periplasmic space"/>
    <property type="evidence" value="ECO:0007669"/>
    <property type="project" value="UniProtKB-ARBA"/>
</dbReference>
<gene>
    <name evidence="7" type="ORF">FCS05_01870</name>
    <name evidence="6" type="ORF">HNQ10_002558</name>
</gene>
<protein>
    <submittedName>
        <fullName evidence="7">ABC transporter substrate-binding protein</fullName>
    </submittedName>
    <submittedName>
        <fullName evidence="6">Peptide/nickel transport system substrate-binding protein</fullName>
    </submittedName>
</protein>
<evidence type="ECO:0000256" key="1">
    <source>
        <dbReference type="ARBA" id="ARBA00005695"/>
    </source>
</evidence>
<dbReference type="Pfam" id="PF00496">
    <property type="entry name" value="SBP_bac_5"/>
    <property type="match status" value="1"/>
</dbReference>
<dbReference type="GO" id="GO:0043190">
    <property type="term" value="C:ATP-binding cassette (ABC) transporter complex"/>
    <property type="evidence" value="ECO:0007669"/>
    <property type="project" value="InterPro"/>
</dbReference>
<reference evidence="6 9" key="2">
    <citation type="submission" date="2020-08" db="EMBL/GenBank/DDBJ databases">
        <title>Genomic Encyclopedia of Type Strains, Phase IV (KMG-IV): sequencing the most valuable type-strain genomes for metagenomic binning, comparative biology and taxonomic classification.</title>
        <authorList>
            <person name="Goeker M."/>
        </authorList>
    </citation>
    <scope>NUCLEOTIDE SEQUENCE [LARGE SCALE GENOMIC DNA]</scope>
    <source>
        <strain evidence="6 9">DSM 105434</strain>
    </source>
</reference>
<comment type="caution">
    <text evidence="7">The sequence shown here is derived from an EMBL/GenBank/DDBJ whole genome shotgun (WGS) entry which is preliminary data.</text>
</comment>
<keyword evidence="9" id="KW-1185">Reference proteome</keyword>
<feature type="domain" description="Solute-binding protein family 5" evidence="5">
    <location>
        <begin position="64"/>
        <end position="425"/>
    </location>
</feature>
<dbReference type="GO" id="GO:0015833">
    <property type="term" value="P:peptide transport"/>
    <property type="evidence" value="ECO:0007669"/>
    <property type="project" value="TreeGrafter"/>
</dbReference>
<dbReference type="Gene3D" id="3.10.105.10">
    <property type="entry name" value="Dipeptide-binding Protein, Domain 3"/>
    <property type="match status" value="1"/>
</dbReference>
<evidence type="ECO:0000313" key="7">
    <source>
        <dbReference type="EMBL" id="TLK32222.1"/>
    </source>
</evidence>
<feature type="signal peptide" evidence="4">
    <location>
        <begin position="1"/>
        <end position="20"/>
    </location>
</feature>
<dbReference type="PIRSF" id="PIRSF002741">
    <property type="entry name" value="MppA"/>
    <property type="match status" value="1"/>
</dbReference>
<dbReference type="Gene3D" id="3.40.190.10">
    <property type="entry name" value="Periplasmic binding protein-like II"/>
    <property type="match status" value="1"/>
</dbReference>
<dbReference type="EMBL" id="JACHFV010000008">
    <property type="protein sequence ID" value="MBB5295719.1"/>
    <property type="molecule type" value="Genomic_DNA"/>
</dbReference>